<keyword evidence="7" id="KW-1006">Bacterial flagellum protein export</keyword>
<keyword evidence="4" id="KW-0813">Transport</keyword>
<accession>A0A846QX90</accession>
<evidence type="ECO:0000256" key="3">
    <source>
        <dbReference type="ARBA" id="ARBA00016507"/>
    </source>
</evidence>
<proteinExistence type="inferred from homology"/>
<evidence type="ECO:0000256" key="4">
    <source>
        <dbReference type="ARBA" id="ARBA00022448"/>
    </source>
</evidence>
<dbReference type="PANTHER" id="PTHR34982:SF1">
    <property type="entry name" value="FLAGELLAR ASSEMBLY PROTEIN FLIH"/>
    <property type="match status" value="1"/>
</dbReference>
<feature type="coiled-coil region" evidence="8">
    <location>
        <begin position="55"/>
        <end position="98"/>
    </location>
</feature>
<keyword evidence="6" id="KW-0653">Protein transport</keyword>
<evidence type="ECO:0000259" key="9">
    <source>
        <dbReference type="Pfam" id="PF02108"/>
    </source>
</evidence>
<comment type="similarity">
    <text evidence="2">Belongs to the FliH family.</text>
</comment>
<dbReference type="EMBL" id="JAATJA010000004">
    <property type="protein sequence ID" value="NJB69239.1"/>
    <property type="molecule type" value="Genomic_DNA"/>
</dbReference>
<keyword evidence="11" id="KW-1185">Reference proteome</keyword>
<dbReference type="GO" id="GO:0005829">
    <property type="term" value="C:cytosol"/>
    <property type="evidence" value="ECO:0007669"/>
    <property type="project" value="TreeGrafter"/>
</dbReference>
<organism evidence="10 11">
    <name type="scientific">Desulfobaculum xiamenense</name>
    <dbReference type="NCBI Taxonomy" id="995050"/>
    <lineage>
        <taxon>Bacteria</taxon>
        <taxon>Pseudomonadati</taxon>
        <taxon>Thermodesulfobacteriota</taxon>
        <taxon>Desulfovibrionia</taxon>
        <taxon>Desulfovibrionales</taxon>
        <taxon>Desulfovibrionaceae</taxon>
        <taxon>Desulfobaculum</taxon>
    </lineage>
</organism>
<evidence type="ECO:0000256" key="2">
    <source>
        <dbReference type="ARBA" id="ARBA00006602"/>
    </source>
</evidence>
<sequence>MSLSDGQGKRQGRIVVGLGGNGLSQETLERMQGTSRGWSAHTEEEYMRRVQEKAADRAREIVADAMREAQEIRERAFHEGLNEAAAQCQAQLDAAVDQSAITLAQAMSAVQEGSDAIWQRHRQDIVTLVRLAVERLLAVELDSRREEVLAALLDQALDAIDTHKGLVIRIRPEDEEIMQALLERAKAAHPDLERWGLRVDPALAQGGMVLESEEGMVDNSVSGRFAAVAPVFDQLGIVNGDNR</sequence>
<evidence type="ECO:0000313" key="10">
    <source>
        <dbReference type="EMBL" id="NJB69239.1"/>
    </source>
</evidence>
<dbReference type="SUPFAM" id="SSF160527">
    <property type="entry name" value="V-type ATPase subunit E-like"/>
    <property type="match status" value="1"/>
</dbReference>
<evidence type="ECO:0000256" key="7">
    <source>
        <dbReference type="ARBA" id="ARBA00023225"/>
    </source>
</evidence>
<comment type="caution">
    <text evidence="10">The sequence shown here is derived from an EMBL/GenBank/DDBJ whole genome shotgun (WGS) entry which is preliminary data.</text>
</comment>
<evidence type="ECO:0000256" key="5">
    <source>
        <dbReference type="ARBA" id="ARBA00022795"/>
    </source>
</evidence>
<dbReference type="InterPro" id="IPR038495">
    <property type="entry name" value="ATPase_E_C"/>
</dbReference>
<comment type="function">
    <text evidence="1">Needed for flagellar regrowth and assembly.</text>
</comment>
<dbReference type="RefSeq" id="WP_167942325.1">
    <property type="nucleotide sequence ID" value="NZ_JAATJA010000004.1"/>
</dbReference>
<dbReference type="InterPro" id="IPR018035">
    <property type="entry name" value="Flagellar_FliH/T3SS_HrpE"/>
</dbReference>
<evidence type="ECO:0000256" key="1">
    <source>
        <dbReference type="ARBA" id="ARBA00003041"/>
    </source>
</evidence>
<keyword evidence="10" id="KW-0969">Cilium</keyword>
<dbReference type="AlphaFoldDB" id="A0A846QX90"/>
<protein>
    <recommendedName>
        <fullName evidence="3">Flagellar assembly protein FliH</fullName>
    </recommendedName>
</protein>
<keyword evidence="10" id="KW-0282">Flagellum</keyword>
<dbReference type="InterPro" id="IPR051472">
    <property type="entry name" value="T3SS_Stator/FliH"/>
</dbReference>
<dbReference type="Pfam" id="PF02108">
    <property type="entry name" value="FliH"/>
    <property type="match status" value="1"/>
</dbReference>
<gene>
    <name evidence="10" type="ORF">GGQ74_002936</name>
</gene>
<reference evidence="10 11" key="1">
    <citation type="submission" date="2020-03" db="EMBL/GenBank/DDBJ databases">
        <title>Genomic Encyclopedia of Type Strains, Phase IV (KMG-IV): sequencing the most valuable type-strain genomes for metagenomic binning, comparative biology and taxonomic classification.</title>
        <authorList>
            <person name="Goeker M."/>
        </authorList>
    </citation>
    <scope>NUCLEOTIDE SEQUENCE [LARGE SCALE GENOMIC DNA]</scope>
    <source>
        <strain evidence="10 11">DSM 24233</strain>
    </source>
</reference>
<keyword evidence="10" id="KW-0966">Cell projection</keyword>
<evidence type="ECO:0000256" key="6">
    <source>
        <dbReference type="ARBA" id="ARBA00022927"/>
    </source>
</evidence>
<dbReference type="PANTHER" id="PTHR34982">
    <property type="entry name" value="YOP PROTEINS TRANSLOCATION PROTEIN L"/>
    <property type="match status" value="1"/>
</dbReference>
<keyword evidence="5" id="KW-1005">Bacterial flagellum biogenesis</keyword>
<keyword evidence="8" id="KW-0175">Coiled coil</keyword>
<evidence type="ECO:0000256" key="8">
    <source>
        <dbReference type="SAM" id="Coils"/>
    </source>
</evidence>
<dbReference type="Gene3D" id="3.30.2320.30">
    <property type="entry name" value="ATP synthase, E subunit, C-terminal"/>
    <property type="match status" value="1"/>
</dbReference>
<dbReference type="GO" id="GO:0015031">
    <property type="term" value="P:protein transport"/>
    <property type="evidence" value="ECO:0007669"/>
    <property type="project" value="UniProtKB-KW"/>
</dbReference>
<evidence type="ECO:0000313" key="11">
    <source>
        <dbReference type="Proteomes" id="UP000580856"/>
    </source>
</evidence>
<dbReference type="Proteomes" id="UP000580856">
    <property type="component" value="Unassembled WGS sequence"/>
</dbReference>
<dbReference type="GO" id="GO:0044781">
    <property type="term" value="P:bacterial-type flagellum organization"/>
    <property type="evidence" value="ECO:0007669"/>
    <property type="project" value="UniProtKB-KW"/>
</dbReference>
<name>A0A846QX90_9BACT</name>
<feature type="domain" description="Flagellar assembly protein FliH/Type III secretion system HrpE" evidence="9">
    <location>
        <begin position="102"/>
        <end position="226"/>
    </location>
</feature>